<feature type="domain" description="Response regulatory" evidence="2">
    <location>
        <begin position="17"/>
        <end position="140"/>
    </location>
</feature>
<evidence type="ECO:0000256" key="1">
    <source>
        <dbReference type="PROSITE-ProRule" id="PRU00169"/>
    </source>
</evidence>
<keyword evidence="5" id="KW-1185">Reference proteome</keyword>
<dbReference type="InterPro" id="IPR050706">
    <property type="entry name" value="Cyclic-di-GMP_PDE-like"/>
</dbReference>
<name>H8GGE8_METAL</name>
<dbReference type="HOGENOM" id="CLU_000445_70_2_6"/>
<evidence type="ECO:0000259" key="2">
    <source>
        <dbReference type="PROSITE" id="PS50110"/>
    </source>
</evidence>
<dbReference type="SUPFAM" id="SSF141868">
    <property type="entry name" value="EAL domain-like"/>
    <property type="match status" value="1"/>
</dbReference>
<dbReference type="EMBL" id="CM001475">
    <property type="protein sequence ID" value="EIC31228.1"/>
    <property type="molecule type" value="Genomic_DNA"/>
</dbReference>
<dbReference type="AlphaFoldDB" id="H8GGE8"/>
<feature type="domain" description="EAL" evidence="3">
    <location>
        <begin position="154"/>
        <end position="407"/>
    </location>
</feature>
<dbReference type="InterPro" id="IPR001789">
    <property type="entry name" value="Sig_transdc_resp-reg_receiver"/>
</dbReference>
<dbReference type="PANTHER" id="PTHR33121">
    <property type="entry name" value="CYCLIC DI-GMP PHOSPHODIESTERASE PDEF"/>
    <property type="match status" value="1"/>
</dbReference>
<dbReference type="Gene3D" id="3.20.20.450">
    <property type="entry name" value="EAL domain"/>
    <property type="match status" value="1"/>
</dbReference>
<feature type="modified residue" description="4-aspartylphosphate" evidence="1">
    <location>
        <position position="70"/>
    </location>
</feature>
<accession>H8GGE8</accession>
<dbReference type="RefSeq" id="WP_005374452.1">
    <property type="nucleotide sequence ID" value="NZ_CM001475.1"/>
</dbReference>
<evidence type="ECO:0000313" key="4">
    <source>
        <dbReference type="EMBL" id="EIC31228.1"/>
    </source>
</evidence>
<gene>
    <name evidence="4" type="ORF">Metal_3580</name>
</gene>
<dbReference type="SUPFAM" id="SSF52172">
    <property type="entry name" value="CheY-like"/>
    <property type="match status" value="1"/>
</dbReference>
<evidence type="ECO:0000259" key="3">
    <source>
        <dbReference type="PROSITE" id="PS50883"/>
    </source>
</evidence>
<dbReference type="GO" id="GO:0000160">
    <property type="term" value="P:phosphorelay signal transduction system"/>
    <property type="evidence" value="ECO:0007669"/>
    <property type="project" value="InterPro"/>
</dbReference>
<protein>
    <submittedName>
        <fullName evidence="4">EAL domain-containing protein</fullName>
    </submittedName>
</protein>
<keyword evidence="1" id="KW-0597">Phosphoprotein</keyword>
<dbReference type="CDD" id="cd01948">
    <property type="entry name" value="EAL"/>
    <property type="match status" value="1"/>
</dbReference>
<dbReference type="InterPro" id="IPR035919">
    <property type="entry name" value="EAL_sf"/>
</dbReference>
<dbReference type="GO" id="GO:0071111">
    <property type="term" value="F:cyclic-guanylate-specific phosphodiesterase activity"/>
    <property type="evidence" value="ECO:0007669"/>
    <property type="project" value="InterPro"/>
</dbReference>
<dbReference type="Pfam" id="PF00563">
    <property type="entry name" value="EAL"/>
    <property type="match status" value="1"/>
</dbReference>
<sequence>MPNEHILRKADEAGELHFLVVEDDDFQRETLADMLLSMGAKSVRQAGDGKQALEILQAQSAPAVDIVLSDLEMPEMDGMEYFRHMGSYYADISLIIMSALDAALIASVEAMARAYGIRLLGAIEKPVTRSRLQTLIARHEAVWPKQERIASLPANFSLEEILAGLEKDQFEPFFQPKVDVVYGQIKGVEALARWIHPEHGVIGPHAFIEVLERNGKLDGLTFTILKKAAFACRRLHESGRKLSMAVNISLTSLTDTTLANRITQVMHDAAVDPRYFILEVTETAAMTDVAHALENLARLRMRGFGLSIDDYGTGYSSMQQISRIAFSELKIDQTFVKGFSDNESLRIMVQSSIDLAHKLRIKCTAEGVEAEQDWRALKAVRCDLAQGYFIAKPMSLESLLEFCESFAIS</sequence>
<dbReference type="SMART" id="SM00448">
    <property type="entry name" value="REC"/>
    <property type="match status" value="1"/>
</dbReference>
<dbReference type="Pfam" id="PF00072">
    <property type="entry name" value="Response_reg"/>
    <property type="match status" value="1"/>
</dbReference>
<proteinExistence type="predicted"/>
<dbReference type="PANTHER" id="PTHR33121:SF70">
    <property type="entry name" value="SIGNALING PROTEIN YKOW"/>
    <property type="match status" value="1"/>
</dbReference>
<dbReference type="InterPro" id="IPR001633">
    <property type="entry name" value="EAL_dom"/>
</dbReference>
<dbReference type="Proteomes" id="UP000005090">
    <property type="component" value="Chromosome"/>
</dbReference>
<reference evidence="4 5" key="1">
    <citation type="journal article" date="2013" name="Genome Announc.">
        <title>Genome Sequence of the Obligate Gammaproteobacterial Methanotroph Methylomicrobium album Strain BG8.</title>
        <authorList>
            <person name="Kits K.D."/>
            <person name="Kalyuzhnaya M.G."/>
            <person name="Klotz M.G."/>
            <person name="Jetten M.S."/>
            <person name="Op den Camp H.J."/>
            <person name="Vuilleumier S."/>
            <person name="Bringel F."/>
            <person name="Dispirito A.A."/>
            <person name="Murrell J.C."/>
            <person name="Bruce D."/>
            <person name="Cheng J.F."/>
            <person name="Copeland A."/>
            <person name="Goodwin L."/>
            <person name="Hauser L."/>
            <person name="Lajus A."/>
            <person name="Land M.L."/>
            <person name="Lapidus A."/>
            <person name="Lucas S."/>
            <person name="Medigue C."/>
            <person name="Pitluck S."/>
            <person name="Woyke T."/>
            <person name="Zeytun A."/>
            <person name="Stein L.Y."/>
        </authorList>
    </citation>
    <scope>NUCLEOTIDE SEQUENCE [LARGE SCALE GENOMIC DNA]</scope>
    <source>
        <strain evidence="4 5">BG8</strain>
    </source>
</reference>
<organism evidence="4 5">
    <name type="scientific">Methylomicrobium album BG8</name>
    <dbReference type="NCBI Taxonomy" id="686340"/>
    <lineage>
        <taxon>Bacteria</taxon>
        <taxon>Pseudomonadati</taxon>
        <taxon>Pseudomonadota</taxon>
        <taxon>Gammaproteobacteria</taxon>
        <taxon>Methylococcales</taxon>
        <taxon>Methylococcaceae</taxon>
        <taxon>Methylomicrobium</taxon>
    </lineage>
</organism>
<dbReference type="InterPro" id="IPR011006">
    <property type="entry name" value="CheY-like_superfamily"/>
</dbReference>
<dbReference type="eggNOG" id="COG2200">
    <property type="taxonomic scope" value="Bacteria"/>
</dbReference>
<evidence type="ECO:0000313" key="5">
    <source>
        <dbReference type="Proteomes" id="UP000005090"/>
    </source>
</evidence>
<dbReference type="PROSITE" id="PS50110">
    <property type="entry name" value="RESPONSE_REGULATORY"/>
    <property type="match status" value="1"/>
</dbReference>
<dbReference type="eggNOG" id="COG0784">
    <property type="taxonomic scope" value="Bacteria"/>
</dbReference>
<dbReference type="STRING" id="686340.Metal_3580"/>
<dbReference type="Gene3D" id="3.40.50.2300">
    <property type="match status" value="1"/>
</dbReference>
<dbReference type="PROSITE" id="PS50883">
    <property type="entry name" value="EAL"/>
    <property type="match status" value="1"/>
</dbReference>
<dbReference type="SMART" id="SM00052">
    <property type="entry name" value="EAL"/>
    <property type="match status" value="1"/>
</dbReference>